<dbReference type="AlphaFoldDB" id="A0A167UTX9"/>
<dbReference type="Proteomes" id="UP000076449">
    <property type="component" value="Chromosome II"/>
</dbReference>
<dbReference type="EMBL" id="CM002799">
    <property type="protein sequence ID" value="KZN89640.1"/>
    <property type="molecule type" value="Genomic_DNA"/>
</dbReference>
<accession>A0A167UTX9</accession>
<reference evidence="2" key="1">
    <citation type="journal article" date="2014" name="Genome Announc.">
        <title>Complete sequencing and chromosome-scale genome assembly of the industrial progenitor strain P2niaD18 from the penicillin producer Penicillium chrysogenum.</title>
        <authorList>
            <person name="Specht T."/>
            <person name="Dahlmann T.A."/>
            <person name="Zadra I."/>
            <person name="Kurnsteiner H."/>
            <person name="Kuck U."/>
        </authorList>
    </citation>
    <scope>NUCLEOTIDE SEQUENCE [LARGE SCALE GENOMIC DNA]</scope>
    <source>
        <strain evidence="2">P2niaD18</strain>
    </source>
</reference>
<evidence type="ECO:0000256" key="1">
    <source>
        <dbReference type="SAM" id="MobiDB-lite"/>
    </source>
</evidence>
<protein>
    <submittedName>
        <fullName evidence="2">Uncharacterized protein</fullName>
    </submittedName>
</protein>
<evidence type="ECO:0000313" key="2">
    <source>
        <dbReference type="EMBL" id="KZN89640.1"/>
    </source>
</evidence>
<feature type="region of interest" description="Disordered" evidence="1">
    <location>
        <begin position="1"/>
        <end position="22"/>
    </location>
</feature>
<organism evidence="2">
    <name type="scientific">Penicillium chrysogenum</name>
    <name type="common">Penicillium notatum</name>
    <dbReference type="NCBI Taxonomy" id="5076"/>
    <lineage>
        <taxon>Eukaryota</taxon>
        <taxon>Fungi</taxon>
        <taxon>Dikarya</taxon>
        <taxon>Ascomycota</taxon>
        <taxon>Pezizomycotina</taxon>
        <taxon>Eurotiomycetes</taxon>
        <taxon>Eurotiomycetidae</taxon>
        <taxon>Eurotiales</taxon>
        <taxon>Aspergillaceae</taxon>
        <taxon>Penicillium</taxon>
        <taxon>Penicillium chrysogenum species complex</taxon>
    </lineage>
</organism>
<name>A0A167UTX9_PENCH</name>
<sequence length="533" mass="59831">MAEAFPSPHLSRGPPSPHKRRRLLRDSEDNEGNMDICYVIQADACPGGSLGVRPHSSASQPDPTALKVTTVTAEEDPTQHLHREIYSTLDHLTSLFHVVKATIPGASFPLLRVVIAGDHSASMPLGSIKDDLTTLLNHHTLSQIQVEVINGDHFYVPTLFPIQSTAELAVAFHHLKDDIVRLLDEALGTKWQLVSPFNVGKDSRSARPALVVGVLPSTKANCHQLQPSSPNSSIQSLHSASCYRIANIYPHTILRFVPISKLPAMDSSREYLDDLEGTQVTFDSVAEPPFNFPAQKWMILEKLGEDSNCLTKEDIAADLGPSDTSGKFLCRPATEEDDNRRAFLRIYQQVPIAGTEAKKAAIRARQAVDTPPDHPELRAFRTFMRLDCDVVPRLLGYQQRRQDHDEGVPGGYITYILWEKVAGESLNLTEFWRLPFADRKAIRDKFREVYTRFLLCGYMPCMAGESKIIYDKSSGQMHICGFKLASEFDEPQQWDDINYFLYGLIQPSDSPFYWEGTPPETADWIQDVNGWTW</sequence>
<gene>
    <name evidence="2" type="ORF">EN45_082540</name>
</gene>
<proteinExistence type="predicted"/>